<accession>A0AAF0ZRH7</accession>
<evidence type="ECO:0000313" key="2">
    <source>
        <dbReference type="Proteomes" id="UP001234989"/>
    </source>
</evidence>
<proteinExistence type="predicted"/>
<reference evidence="1" key="1">
    <citation type="submission" date="2023-08" db="EMBL/GenBank/DDBJ databases">
        <title>A de novo genome assembly of Solanum verrucosum Schlechtendal, a Mexican diploid species geographically isolated from the other diploid A-genome species in potato relatives.</title>
        <authorList>
            <person name="Hosaka K."/>
        </authorList>
    </citation>
    <scope>NUCLEOTIDE SEQUENCE</scope>
    <source>
        <tissue evidence="1">Young leaves</tissue>
    </source>
</reference>
<gene>
    <name evidence="1" type="ORF">MTR67_039739</name>
</gene>
<name>A0AAF0ZRH7_SOLVR</name>
<dbReference type="PANTHER" id="PTHR45835:SF91">
    <property type="entry name" value="RETROTRANSPOSON, TY3-GYPSY SUBCLASS-LIKE PROTEIN"/>
    <property type="match status" value="1"/>
</dbReference>
<dbReference type="GO" id="GO:0003676">
    <property type="term" value="F:nucleic acid binding"/>
    <property type="evidence" value="ECO:0007669"/>
    <property type="project" value="InterPro"/>
</dbReference>
<dbReference type="Gene3D" id="3.30.420.10">
    <property type="entry name" value="Ribonuclease H-like superfamily/Ribonuclease H"/>
    <property type="match status" value="1"/>
</dbReference>
<dbReference type="InterPro" id="IPR036397">
    <property type="entry name" value="RNaseH_sf"/>
</dbReference>
<dbReference type="AlphaFoldDB" id="A0AAF0ZRH7"/>
<evidence type="ECO:0008006" key="3">
    <source>
        <dbReference type="Google" id="ProtNLM"/>
    </source>
</evidence>
<organism evidence="1 2">
    <name type="scientific">Solanum verrucosum</name>
    <dbReference type="NCBI Taxonomy" id="315347"/>
    <lineage>
        <taxon>Eukaryota</taxon>
        <taxon>Viridiplantae</taxon>
        <taxon>Streptophyta</taxon>
        <taxon>Embryophyta</taxon>
        <taxon>Tracheophyta</taxon>
        <taxon>Spermatophyta</taxon>
        <taxon>Magnoliopsida</taxon>
        <taxon>eudicotyledons</taxon>
        <taxon>Gunneridae</taxon>
        <taxon>Pentapetalae</taxon>
        <taxon>asterids</taxon>
        <taxon>lamiids</taxon>
        <taxon>Solanales</taxon>
        <taxon>Solanaceae</taxon>
        <taxon>Solanoideae</taxon>
        <taxon>Solaneae</taxon>
        <taxon>Solanum</taxon>
    </lineage>
</organism>
<keyword evidence="2" id="KW-1185">Reference proteome</keyword>
<dbReference type="PANTHER" id="PTHR45835">
    <property type="entry name" value="YALI0A06105P"/>
    <property type="match status" value="1"/>
</dbReference>
<protein>
    <recommendedName>
        <fullName evidence="3">Reverse transcriptase domain-containing protein</fullName>
    </recommendedName>
</protein>
<evidence type="ECO:0000313" key="1">
    <source>
        <dbReference type="EMBL" id="WMV46354.1"/>
    </source>
</evidence>
<dbReference type="SUPFAM" id="SSF53098">
    <property type="entry name" value="Ribonuclease H-like"/>
    <property type="match status" value="1"/>
</dbReference>
<dbReference type="Proteomes" id="UP001234989">
    <property type="component" value="Chromosome 9"/>
</dbReference>
<dbReference type="EMBL" id="CP133620">
    <property type="protein sequence ID" value="WMV46354.1"/>
    <property type="molecule type" value="Genomic_DNA"/>
</dbReference>
<sequence>MINMEFIIGLSRSRRQHNSIWVIVDRITKSSHFLPVKGQAKRTIHTLKDMLRACVIDFKGNLDDHLPLIEFYYNNSYHSSIQIALYEALYKRRCKSPIGWFEVSEAGLIGPKLVHQAMDKVTVIQERLKTMQSHQKSYTDVRRRDLEFEVDD</sequence>
<dbReference type="InterPro" id="IPR012337">
    <property type="entry name" value="RNaseH-like_sf"/>
</dbReference>